<feature type="transmembrane region" description="Helical" evidence="6">
    <location>
        <begin position="107"/>
        <end position="128"/>
    </location>
</feature>
<dbReference type="PANTHER" id="PTHR43496">
    <property type="entry name" value="PROTEIN LPLB"/>
    <property type="match status" value="1"/>
</dbReference>
<feature type="transmembrane region" description="Helical" evidence="6">
    <location>
        <begin position="194"/>
        <end position="216"/>
    </location>
</feature>
<keyword evidence="4 6" id="KW-1133">Transmembrane helix</keyword>
<dbReference type="GO" id="GO:0005886">
    <property type="term" value="C:plasma membrane"/>
    <property type="evidence" value="ECO:0007669"/>
    <property type="project" value="UniProtKB-SubCell"/>
</dbReference>
<evidence type="ECO:0000259" key="7">
    <source>
        <dbReference type="PROSITE" id="PS50928"/>
    </source>
</evidence>
<feature type="transmembrane region" description="Helical" evidence="6">
    <location>
        <begin position="297"/>
        <end position="322"/>
    </location>
</feature>
<dbReference type="AlphaFoldDB" id="A0A329MQ73"/>
<dbReference type="EMBL" id="QMFB01000006">
    <property type="protein sequence ID" value="RAV20893.1"/>
    <property type="molecule type" value="Genomic_DNA"/>
</dbReference>
<sequence length="331" mass="37382">METNARRNRLKAQAENIPHGTGTLGSKRNVRLTLLKKNKLFYWLLLPGTIYFLIFHYIPLYGVVIAFKDVTPFDGFEGIFTSEWVGLKHFENFVNSYYFWNIMRNTVLISLYRLLFGFPAPIILALLINEVRIEAFKRIVQTISYLPHFLSMVIVAGLVTTLLTTDGGIVNVFLQKLGFDSIFFLGDKSYFRSVLVVSGIWKEVGWGTIIYLAAIAGIDPQLYEAAVVDGAGRFKQMWHITLPGIMFIVVIMFIFAVGGLLNAGFEQILLLYSPTVYDVGDIIDTFVYRRGLLEMQYSFAAAVGLFKSVIALVLIIGTNYIAKKLGHDGIW</sequence>
<evidence type="ECO:0000256" key="4">
    <source>
        <dbReference type="ARBA" id="ARBA00022989"/>
    </source>
</evidence>
<dbReference type="GO" id="GO:0055085">
    <property type="term" value="P:transmembrane transport"/>
    <property type="evidence" value="ECO:0007669"/>
    <property type="project" value="InterPro"/>
</dbReference>
<comment type="caution">
    <text evidence="8">The sequence shown here is derived from an EMBL/GenBank/DDBJ whole genome shotgun (WGS) entry which is preliminary data.</text>
</comment>
<comment type="subcellular location">
    <subcellularLocation>
        <location evidence="6">Cell membrane</location>
        <topology evidence="6">Multi-pass membrane protein</topology>
    </subcellularLocation>
    <subcellularLocation>
        <location evidence="1">Membrane</location>
        <topology evidence="1">Multi-pass membrane protein</topology>
    </subcellularLocation>
</comment>
<evidence type="ECO:0000256" key="5">
    <source>
        <dbReference type="ARBA" id="ARBA00023136"/>
    </source>
</evidence>
<name>A0A329MQ73_9BACL</name>
<accession>A0A329MQ73</accession>
<feature type="transmembrane region" description="Helical" evidence="6">
    <location>
        <begin position="40"/>
        <end position="58"/>
    </location>
</feature>
<keyword evidence="2 6" id="KW-0813">Transport</keyword>
<dbReference type="CDD" id="cd06261">
    <property type="entry name" value="TM_PBP2"/>
    <property type="match status" value="1"/>
</dbReference>
<feature type="transmembrane region" description="Helical" evidence="6">
    <location>
        <begin position="237"/>
        <end position="261"/>
    </location>
</feature>
<dbReference type="OrthoDB" id="9785836at2"/>
<dbReference type="Pfam" id="PF00528">
    <property type="entry name" value="BPD_transp_1"/>
    <property type="match status" value="1"/>
</dbReference>
<feature type="transmembrane region" description="Helical" evidence="6">
    <location>
        <begin position="149"/>
        <end position="174"/>
    </location>
</feature>
<gene>
    <name evidence="8" type="ORF">DQG23_12430</name>
</gene>
<feature type="domain" description="ABC transmembrane type-1" evidence="7">
    <location>
        <begin position="103"/>
        <end position="318"/>
    </location>
</feature>
<dbReference type="SUPFAM" id="SSF161098">
    <property type="entry name" value="MetI-like"/>
    <property type="match status" value="1"/>
</dbReference>
<evidence type="ECO:0000256" key="1">
    <source>
        <dbReference type="ARBA" id="ARBA00004141"/>
    </source>
</evidence>
<dbReference type="InterPro" id="IPR035906">
    <property type="entry name" value="MetI-like_sf"/>
</dbReference>
<keyword evidence="3 6" id="KW-0812">Transmembrane</keyword>
<protein>
    <submittedName>
        <fullName evidence="8">Sugar ABC transporter permease</fullName>
    </submittedName>
</protein>
<dbReference type="InterPro" id="IPR000515">
    <property type="entry name" value="MetI-like"/>
</dbReference>
<comment type="similarity">
    <text evidence="6">Belongs to the binding-protein-dependent transport system permease family.</text>
</comment>
<dbReference type="Proteomes" id="UP000250369">
    <property type="component" value="Unassembled WGS sequence"/>
</dbReference>
<evidence type="ECO:0000256" key="2">
    <source>
        <dbReference type="ARBA" id="ARBA00022448"/>
    </source>
</evidence>
<evidence type="ECO:0000256" key="3">
    <source>
        <dbReference type="ARBA" id="ARBA00022692"/>
    </source>
</evidence>
<dbReference type="PANTHER" id="PTHR43496:SF1">
    <property type="entry name" value="POLYGALACTURONAN_RHAMNOGALACTURONAN TRANSPORT SYSTEM PERMEASE PROTEIN YTEP"/>
    <property type="match status" value="1"/>
</dbReference>
<proteinExistence type="inferred from homology"/>
<keyword evidence="9" id="KW-1185">Reference proteome</keyword>
<evidence type="ECO:0000313" key="8">
    <source>
        <dbReference type="EMBL" id="RAV20893.1"/>
    </source>
</evidence>
<reference evidence="8 9" key="1">
    <citation type="journal article" date="2009" name="Int. J. Syst. Evol. Microbiol.">
        <title>Paenibacillus contaminans sp. nov., isolated from a contaminated laboratory plate.</title>
        <authorList>
            <person name="Chou J.H."/>
            <person name="Lee J.H."/>
            <person name="Lin M.C."/>
            <person name="Chang P.S."/>
            <person name="Arun A.B."/>
            <person name="Young C.C."/>
            <person name="Chen W.M."/>
        </authorList>
    </citation>
    <scope>NUCLEOTIDE SEQUENCE [LARGE SCALE GENOMIC DNA]</scope>
    <source>
        <strain evidence="8 9">CKOBP-6</strain>
    </source>
</reference>
<evidence type="ECO:0000313" key="9">
    <source>
        <dbReference type="Proteomes" id="UP000250369"/>
    </source>
</evidence>
<keyword evidence="5 6" id="KW-0472">Membrane</keyword>
<dbReference type="PROSITE" id="PS50928">
    <property type="entry name" value="ABC_TM1"/>
    <property type="match status" value="1"/>
</dbReference>
<evidence type="ECO:0000256" key="6">
    <source>
        <dbReference type="RuleBase" id="RU363032"/>
    </source>
</evidence>
<dbReference type="Gene3D" id="1.10.3720.10">
    <property type="entry name" value="MetI-like"/>
    <property type="match status" value="1"/>
</dbReference>
<organism evidence="8 9">
    <name type="scientific">Paenibacillus contaminans</name>
    <dbReference type="NCBI Taxonomy" id="450362"/>
    <lineage>
        <taxon>Bacteria</taxon>
        <taxon>Bacillati</taxon>
        <taxon>Bacillota</taxon>
        <taxon>Bacilli</taxon>
        <taxon>Bacillales</taxon>
        <taxon>Paenibacillaceae</taxon>
        <taxon>Paenibacillus</taxon>
    </lineage>
</organism>